<gene>
    <name evidence="2" type="ORF">LCGC14_1679000</name>
</gene>
<reference evidence="2" key="1">
    <citation type="journal article" date="2015" name="Nature">
        <title>Complex archaea that bridge the gap between prokaryotes and eukaryotes.</title>
        <authorList>
            <person name="Spang A."/>
            <person name="Saw J.H."/>
            <person name="Jorgensen S.L."/>
            <person name="Zaremba-Niedzwiedzka K."/>
            <person name="Martijn J."/>
            <person name="Lind A.E."/>
            <person name="van Eijk R."/>
            <person name="Schleper C."/>
            <person name="Guy L."/>
            <person name="Ettema T.J."/>
        </authorList>
    </citation>
    <scope>NUCLEOTIDE SEQUENCE</scope>
</reference>
<proteinExistence type="predicted"/>
<dbReference type="AlphaFoldDB" id="A0A0F9HPA5"/>
<sequence length="144" mass="15621">MGIDTAKVEVTLGDLNALQDKKRAAEQELADAKTLITELELRGDDSVEKKLSDALNAAIIVVQFAVANLEPLAFRGWPFEALRELAEALPHLPGVHDRVKEISNTLVVFAARAADWEDARARGVEQEKFASENAAMGAISLPES</sequence>
<evidence type="ECO:0000313" key="2">
    <source>
        <dbReference type="EMBL" id="KKM17116.1"/>
    </source>
</evidence>
<organism evidence="2">
    <name type="scientific">marine sediment metagenome</name>
    <dbReference type="NCBI Taxonomy" id="412755"/>
    <lineage>
        <taxon>unclassified sequences</taxon>
        <taxon>metagenomes</taxon>
        <taxon>ecological metagenomes</taxon>
    </lineage>
</organism>
<feature type="coiled-coil region" evidence="1">
    <location>
        <begin position="8"/>
        <end position="42"/>
    </location>
</feature>
<comment type="caution">
    <text evidence="2">The sequence shown here is derived from an EMBL/GenBank/DDBJ whole genome shotgun (WGS) entry which is preliminary data.</text>
</comment>
<protein>
    <submittedName>
        <fullName evidence="2">Uncharacterized protein</fullName>
    </submittedName>
</protein>
<dbReference type="EMBL" id="LAZR01014523">
    <property type="protein sequence ID" value="KKM17116.1"/>
    <property type="molecule type" value="Genomic_DNA"/>
</dbReference>
<name>A0A0F9HPA5_9ZZZZ</name>
<accession>A0A0F9HPA5</accession>
<keyword evidence="1" id="KW-0175">Coiled coil</keyword>
<evidence type="ECO:0000256" key="1">
    <source>
        <dbReference type="SAM" id="Coils"/>
    </source>
</evidence>